<dbReference type="InterPro" id="IPR023198">
    <property type="entry name" value="PGP-like_dom2"/>
</dbReference>
<protein>
    <submittedName>
        <fullName evidence="1">Carotenoid dehydrogenase</fullName>
    </submittedName>
</protein>
<dbReference type="PANTHER" id="PTHR43481:SF4">
    <property type="entry name" value="GLYCEROL-1-PHOSPHATE PHOSPHOHYDROLASE 1-RELATED"/>
    <property type="match status" value="1"/>
</dbReference>
<dbReference type="CDD" id="cd07505">
    <property type="entry name" value="HAD_BPGM-like"/>
    <property type="match status" value="1"/>
</dbReference>
<keyword evidence="2" id="KW-1185">Reference proteome</keyword>
<dbReference type="SFLD" id="SFLDG01129">
    <property type="entry name" value="C1.5:_HAD__Beta-PGM__Phosphata"/>
    <property type="match status" value="1"/>
</dbReference>
<comment type="caution">
    <text evidence="1">The sequence shown here is derived from an EMBL/GenBank/DDBJ whole genome shotgun (WGS) entry which is preliminary data.</text>
</comment>
<dbReference type="PANTHER" id="PTHR43481">
    <property type="entry name" value="FRUCTOSE-1-PHOSPHATE PHOSPHATASE"/>
    <property type="match status" value="1"/>
</dbReference>
<dbReference type="Pfam" id="PF13419">
    <property type="entry name" value="HAD_2"/>
    <property type="match status" value="1"/>
</dbReference>
<accession>A0ABQ1I0N0</accession>
<dbReference type="InterPro" id="IPR006439">
    <property type="entry name" value="HAD-SF_hydro_IA"/>
</dbReference>
<reference evidence="2" key="1">
    <citation type="journal article" date="2019" name="Int. J. Syst. Evol. Microbiol.">
        <title>The Global Catalogue of Microorganisms (GCM) 10K type strain sequencing project: providing services to taxonomists for standard genome sequencing and annotation.</title>
        <authorList>
            <consortium name="The Broad Institute Genomics Platform"/>
            <consortium name="The Broad Institute Genome Sequencing Center for Infectious Disease"/>
            <person name="Wu L."/>
            <person name="Ma J."/>
        </authorList>
    </citation>
    <scope>NUCLEOTIDE SEQUENCE [LARGE SCALE GENOMIC DNA]</scope>
    <source>
        <strain evidence="2">CGMCC 1.10131</strain>
    </source>
</reference>
<dbReference type="InterPro" id="IPR051806">
    <property type="entry name" value="HAD-like_SPP"/>
</dbReference>
<dbReference type="InterPro" id="IPR036412">
    <property type="entry name" value="HAD-like_sf"/>
</dbReference>
<dbReference type="InterPro" id="IPR023214">
    <property type="entry name" value="HAD_sf"/>
</dbReference>
<sequence>MLAIDFSKYKALIFDMDGTLVDSMPAHLAAWEQALANQNLPVHIDFVAQRGGMPTLKIAEQYQQHYKVDIDAARLLKDKRAGFDALWHKVERIAVTCQLLSEFADTKKLGLGTGAERVNMQRITENLDLVSPFQAMVCADDVAAHKPEPDTFLEVAKRLAVEPQQCLVFEDTPFGIQAGHNAGMDCVLVKDFQLAEFLPRP</sequence>
<dbReference type="Proteomes" id="UP000651977">
    <property type="component" value="Unassembled WGS sequence"/>
</dbReference>
<name>A0ABQ1I0N0_9ALTE</name>
<evidence type="ECO:0000313" key="1">
    <source>
        <dbReference type="EMBL" id="GGB00167.1"/>
    </source>
</evidence>
<gene>
    <name evidence="1" type="ORF">GCM10007414_11650</name>
</gene>
<organism evidence="1 2">
    <name type="scientific">Agarivorans gilvus</name>
    <dbReference type="NCBI Taxonomy" id="680279"/>
    <lineage>
        <taxon>Bacteria</taxon>
        <taxon>Pseudomonadati</taxon>
        <taxon>Pseudomonadota</taxon>
        <taxon>Gammaproteobacteria</taxon>
        <taxon>Alteromonadales</taxon>
        <taxon>Alteromonadaceae</taxon>
        <taxon>Agarivorans</taxon>
    </lineage>
</organism>
<dbReference type="RefSeq" id="WP_157051659.1">
    <property type="nucleotide sequence ID" value="NZ_BMDY01000005.1"/>
</dbReference>
<evidence type="ECO:0000313" key="2">
    <source>
        <dbReference type="Proteomes" id="UP000651977"/>
    </source>
</evidence>
<dbReference type="SFLD" id="SFLDS00003">
    <property type="entry name" value="Haloacid_Dehalogenase"/>
    <property type="match status" value="1"/>
</dbReference>
<dbReference type="NCBIfam" id="TIGR01509">
    <property type="entry name" value="HAD-SF-IA-v3"/>
    <property type="match status" value="1"/>
</dbReference>
<dbReference type="Gene3D" id="3.40.50.1000">
    <property type="entry name" value="HAD superfamily/HAD-like"/>
    <property type="match status" value="1"/>
</dbReference>
<dbReference type="SUPFAM" id="SSF56784">
    <property type="entry name" value="HAD-like"/>
    <property type="match status" value="1"/>
</dbReference>
<dbReference type="InterPro" id="IPR041492">
    <property type="entry name" value="HAD_2"/>
</dbReference>
<dbReference type="Gene3D" id="1.10.150.240">
    <property type="entry name" value="Putative phosphatase, domain 2"/>
    <property type="match status" value="1"/>
</dbReference>
<proteinExistence type="predicted"/>
<dbReference type="SFLD" id="SFLDG01135">
    <property type="entry name" value="C1.5.6:_HAD__Beta-PGM__Phospha"/>
    <property type="match status" value="1"/>
</dbReference>
<dbReference type="EMBL" id="BMDY01000005">
    <property type="protein sequence ID" value="GGB00167.1"/>
    <property type="molecule type" value="Genomic_DNA"/>
</dbReference>